<dbReference type="Proteomes" id="UP000622797">
    <property type="component" value="Unassembled WGS sequence"/>
</dbReference>
<comment type="caution">
    <text evidence="3">The sequence shown here is derived from an EMBL/GenBank/DDBJ whole genome shotgun (WGS) entry which is preliminary data.</text>
</comment>
<proteinExistence type="predicted"/>
<reference evidence="3" key="2">
    <citation type="submission" date="2020-05" db="EMBL/GenBank/DDBJ databases">
        <authorList>
            <person name="Kim H.-S."/>
            <person name="Proctor R.H."/>
            <person name="Brown D.W."/>
        </authorList>
    </citation>
    <scope>NUCLEOTIDE SEQUENCE</scope>
    <source>
        <strain evidence="3">NRRL 20472</strain>
    </source>
</reference>
<evidence type="ECO:0000313" key="4">
    <source>
        <dbReference type="Proteomes" id="UP000622797"/>
    </source>
</evidence>
<reference evidence="3" key="1">
    <citation type="journal article" date="2020" name="BMC Genomics">
        <title>Correction to: Identification and distribution of gene clusters required for synthesis of sphingolipid metabolism inhibitors in diverse species of the filamentous fungus Fusarium.</title>
        <authorList>
            <person name="Kim H.S."/>
            <person name="Lohmar J.M."/>
            <person name="Busman M."/>
            <person name="Brown D.W."/>
            <person name="Naumann T.A."/>
            <person name="Divon H.H."/>
            <person name="Lysoe E."/>
            <person name="Uhlig S."/>
            <person name="Proctor R.H."/>
        </authorList>
    </citation>
    <scope>NUCLEOTIDE SEQUENCE</scope>
    <source>
        <strain evidence="3">NRRL 20472</strain>
    </source>
</reference>
<feature type="region of interest" description="Disordered" evidence="1">
    <location>
        <begin position="87"/>
        <end position="107"/>
    </location>
</feature>
<evidence type="ECO:0000256" key="1">
    <source>
        <dbReference type="SAM" id="MobiDB-lite"/>
    </source>
</evidence>
<protein>
    <submittedName>
        <fullName evidence="3">Uncharacterized protein</fullName>
    </submittedName>
</protein>
<feature type="chain" id="PRO_5034517046" evidence="2">
    <location>
        <begin position="24"/>
        <end position="212"/>
    </location>
</feature>
<organism evidence="3 4">
    <name type="scientific">Fusarium sarcochroum</name>
    <dbReference type="NCBI Taxonomy" id="1208366"/>
    <lineage>
        <taxon>Eukaryota</taxon>
        <taxon>Fungi</taxon>
        <taxon>Dikarya</taxon>
        <taxon>Ascomycota</taxon>
        <taxon>Pezizomycotina</taxon>
        <taxon>Sordariomycetes</taxon>
        <taxon>Hypocreomycetidae</taxon>
        <taxon>Hypocreales</taxon>
        <taxon>Nectriaceae</taxon>
        <taxon>Fusarium</taxon>
        <taxon>Fusarium lateritium species complex</taxon>
    </lineage>
</organism>
<dbReference type="EMBL" id="JABEXW010000128">
    <property type="protein sequence ID" value="KAF4970315.1"/>
    <property type="molecule type" value="Genomic_DNA"/>
</dbReference>
<accession>A0A8H4U692</accession>
<name>A0A8H4U692_9HYPO</name>
<keyword evidence="4" id="KW-1185">Reference proteome</keyword>
<evidence type="ECO:0000256" key="2">
    <source>
        <dbReference type="SAM" id="SignalP"/>
    </source>
</evidence>
<gene>
    <name evidence="3" type="ORF">FSARC_2635</name>
</gene>
<dbReference type="AlphaFoldDB" id="A0A8H4U692"/>
<evidence type="ECO:0000313" key="3">
    <source>
        <dbReference type="EMBL" id="KAF4970315.1"/>
    </source>
</evidence>
<feature type="signal peptide" evidence="2">
    <location>
        <begin position="1"/>
        <end position="23"/>
    </location>
</feature>
<keyword evidence="2" id="KW-0732">Signal</keyword>
<sequence length="212" mass="23613">MPSSTSLLLSSMACASMIKGISGQKDSAAAKCPGVVENPRNGESYCCIAEDFDVFETREAKTMECSTRISFTASDYDDQIKSARSKYSLQNSEATTTGDSDEEDDKESDNCYFKEILYIITPGFPGLKALTRMEMQLNPNPQDVFLWIKAKDAPWRSMWATDNGLDSTQLADSFEYAMARQLEWQQAVLSLGFNLVAVREDVAVEDVAWDNQ</sequence>